<organism evidence="1 2">
    <name type="scientific">Alteromonas macleodii</name>
    <name type="common">Pseudoalteromonas macleodii</name>
    <dbReference type="NCBI Taxonomy" id="28108"/>
    <lineage>
        <taxon>Bacteria</taxon>
        <taxon>Pseudomonadati</taxon>
        <taxon>Pseudomonadota</taxon>
        <taxon>Gammaproteobacteria</taxon>
        <taxon>Alteromonadales</taxon>
        <taxon>Alteromonadaceae</taxon>
        <taxon>Alteromonas/Salinimonas group</taxon>
        <taxon>Alteromonas</taxon>
    </lineage>
</organism>
<sequence length="94" mass="10521">MTSDAKLPIPNHLRAPTKGLHGKYSIERADGKALPDTFEAFVLRLDSGAEPNHLKACRAAILTYANEIEAHLPELAKDIRDKWGRNDFRQRAIS</sequence>
<evidence type="ECO:0000313" key="1">
    <source>
        <dbReference type="EMBL" id="OES24075.1"/>
    </source>
</evidence>
<keyword evidence="2" id="KW-1185">Reference proteome</keyword>
<comment type="caution">
    <text evidence="1">The sequence shown here is derived from an EMBL/GenBank/DDBJ whole genome shotgun (WGS) entry which is preliminary data.</text>
</comment>
<proteinExistence type="predicted"/>
<reference evidence="1 2" key="1">
    <citation type="submission" date="2016-09" db="EMBL/GenBank/DDBJ databases">
        <title>Draft Genome Sequence of four Alteromonas macleodii strains isolated from copper coupons and grown long-term at elevated copper levels.</title>
        <authorList>
            <person name="Cusick K."/>
            <person name="Dale J."/>
            <person name="Little B."/>
            <person name="Biffinger J."/>
        </authorList>
    </citation>
    <scope>NUCLEOTIDE SEQUENCE [LARGE SCALE GENOMIC DNA]</scope>
    <source>
        <strain evidence="1 2">KCP01</strain>
    </source>
</reference>
<evidence type="ECO:0000313" key="2">
    <source>
        <dbReference type="Proteomes" id="UP000095392"/>
    </source>
</evidence>
<accession>A0A1E7D7M2</accession>
<dbReference type="AlphaFoldDB" id="A0A1E7D7M2"/>
<dbReference type="EMBL" id="MIPY01000069">
    <property type="protein sequence ID" value="OES24075.1"/>
    <property type="molecule type" value="Genomic_DNA"/>
</dbReference>
<dbReference type="RefSeq" id="WP_061487065.1">
    <property type="nucleotide sequence ID" value="NZ_CP012203.1"/>
</dbReference>
<name>A0A1E7D7M2_ALTMA</name>
<protein>
    <submittedName>
        <fullName evidence="1">Uncharacterized protein</fullName>
    </submittedName>
</protein>
<dbReference type="Proteomes" id="UP000095392">
    <property type="component" value="Unassembled WGS sequence"/>
</dbReference>
<gene>
    <name evidence="1" type="ORF">BFV95_4866</name>
</gene>